<sequence>MDDSFDYIIVGAGASGAPLAERLSADPARSVLLLEAGPADSDPSIRVPAAYLSLFGGPFDWARRTVPQRGLGGREIYWPAGRTLGGSSSVNAMMWVRGFPEDYDAWERLAGPEWGRRAVTRCFDALEDREDPLAAGRRTGGGPMPVRMQRDPNPLTAAFLAAAQEAGLTEVSVDGYATAERGGRTAVTQREGARFSTADAFLRPAAGRTNLTVRTGAAARRVLFTGRRASGVEYLHGGRLVASGARAEVVLCGGAVNTPQLLKLSGIGPARELRRFGIPVLANRPEVGRNLADHLVTMRVVASREPISLFDAASAREMVRYGRYRRGKLTSNLGEAYTFARSDPSLALPDLELLFAPGPYLEEGLTLGEGHAFSVGAVLLQPHSRGEVRLNSPDPAEAPLIDPRYLSDRRGADRAALTAGARWIEKVLAAPSLARYAGGNLQPAGAAADPDAVVESCSHSLYHPVATCRMGRDPASVVDPELRVRGVEGLRIADASVIPQIIRGHTCAPAIVVGLRAADLIGSRPVRRREMETAP</sequence>
<evidence type="ECO:0000313" key="9">
    <source>
        <dbReference type="EMBL" id="SFS57992.1"/>
    </source>
</evidence>
<evidence type="ECO:0000256" key="3">
    <source>
        <dbReference type="ARBA" id="ARBA00022630"/>
    </source>
</evidence>
<dbReference type="InterPro" id="IPR036188">
    <property type="entry name" value="FAD/NAD-bd_sf"/>
</dbReference>
<dbReference type="InterPro" id="IPR012132">
    <property type="entry name" value="GMC_OxRdtase"/>
</dbReference>
<dbReference type="PIRSF" id="PIRSF000137">
    <property type="entry name" value="Alcohol_oxidase"/>
    <property type="match status" value="1"/>
</dbReference>
<dbReference type="GO" id="GO:0016614">
    <property type="term" value="F:oxidoreductase activity, acting on CH-OH group of donors"/>
    <property type="evidence" value="ECO:0007669"/>
    <property type="project" value="InterPro"/>
</dbReference>
<dbReference type="AlphaFoldDB" id="A0A1I6R010"/>
<dbReference type="SUPFAM" id="SSF51905">
    <property type="entry name" value="FAD/NAD(P)-binding domain"/>
    <property type="match status" value="1"/>
</dbReference>
<feature type="domain" description="Glucose-methanol-choline oxidoreductase N-terminal" evidence="7">
    <location>
        <begin position="81"/>
        <end position="104"/>
    </location>
</feature>
<reference evidence="10" key="1">
    <citation type="submission" date="2016-10" db="EMBL/GenBank/DDBJ databases">
        <authorList>
            <person name="Varghese N."/>
            <person name="Submissions S."/>
        </authorList>
    </citation>
    <scope>NUCLEOTIDE SEQUENCE [LARGE SCALE GENOMIC DNA]</scope>
    <source>
        <strain evidence="10">CGMCC 4.7047</strain>
    </source>
</reference>
<evidence type="ECO:0000256" key="5">
    <source>
        <dbReference type="PIRSR" id="PIRSR000137-1"/>
    </source>
</evidence>
<protein>
    <submittedName>
        <fullName evidence="9">Choline dehydrogenase</fullName>
    </submittedName>
</protein>
<evidence type="ECO:0000256" key="1">
    <source>
        <dbReference type="ARBA" id="ARBA00001974"/>
    </source>
</evidence>
<dbReference type="Gene3D" id="3.50.50.60">
    <property type="entry name" value="FAD/NAD(P)-binding domain"/>
    <property type="match status" value="1"/>
</dbReference>
<gene>
    <name evidence="9" type="ORF">SAMN05444716_102569</name>
</gene>
<accession>A0A1I6R010</accession>
<dbReference type="Pfam" id="PF00732">
    <property type="entry name" value="GMC_oxred_N"/>
    <property type="match status" value="1"/>
</dbReference>
<dbReference type="Gene3D" id="3.30.560.10">
    <property type="entry name" value="Glucose Oxidase, domain 3"/>
    <property type="match status" value="1"/>
</dbReference>
<keyword evidence="4 6" id="KW-0274">FAD</keyword>
<dbReference type="InterPro" id="IPR007867">
    <property type="entry name" value="GMC_OxRtase_C"/>
</dbReference>
<evidence type="ECO:0000256" key="4">
    <source>
        <dbReference type="ARBA" id="ARBA00022827"/>
    </source>
</evidence>
<comment type="cofactor">
    <cofactor evidence="1">
        <name>FAD</name>
        <dbReference type="ChEBI" id="CHEBI:57692"/>
    </cofactor>
</comment>
<keyword evidence="10" id="KW-1185">Reference proteome</keyword>
<dbReference type="InterPro" id="IPR000172">
    <property type="entry name" value="GMC_OxRdtase_N"/>
</dbReference>
<dbReference type="GO" id="GO:0050660">
    <property type="term" value="F:flavin adenine dinucleotide binding"/>
    <property type="evidence" value="ECO:0007669"/>
    <property type="project" value="InterPro"/>
</dbReference>
<dbReference type="STRING" id="1176198.SAMN05444716_102569"/>
<evidence type="ECO:0000313" key="10">
    <source>
        <dbReference type="Proteomes" id="UP000198873"/>
    </source>
</evidence>
<evidence type="ECO:0000256" key="6">
    <source>
        <dbReference type="RuleBase" id="RU003968"/>
    </source>
</evidence>
<organism evidence="9 10">
    <name type="scientific">Streptomyces harbinensis</name>
    <dbReference type="NCBI Taxonomy" id="1176198"/>
    <lineage>
        <taxon>Bacteria</taxon>
        <taxon>Bacillati</taxon>
        <taxon>Actinomycetota</taxon>
        <taxon>Actinomycetes</taxon>
        <taxon>Kitasatosporales</taxon>
        <taxon>Streptomycetaceae</taxon>
        <taxon>Streptomyces</taxon>
    </lineage>
</organism>
<dbReference type="SUPFAM" id="SSF54373">
    <property type="entry name" value="FAD-linked reductases, C-terminal domain"/>
    <property type="match status" value="1"/>
</dbReference>
<dbReference type="Pfam" id="PF05199">
    <property type="entry name" value="GMC_oxred_C"/>
    <property type="match status" value="1"/>
</dbReference>
<dbReference type="PROSITE" id="PS00623">
    <property type="entry name" value="GMC_OXRED_1"/>
    <property type="match status" value="1"/>
</dbReference>
<proteinExistence type="inferred from homology"/>
<evidence type="ECO:0000259" key="8">
    <source>
        <dbReference type="PROSITE" id="PS00624"/>
    </source>
</evidence>
<comment type="similarity">
    <text evidence="2 6">Belongs to the GMC oxidoreductase family.</text>
</comment>
<dbReference type="PROSITE" id="PS00624">
    <property type="entry name" value="GMC_OXRED_2"/>
    <property type="match status" value="1"/>
</dbReference>
<feature type="active site" description="Proton acceptor" evidence="5">
    <location>
        <position position="505"/>
    </location>
</feature>
<dbReference type="Proteomes" id="UP000198873">
    <property type="component" value="Unassembled WGS sequence"/>
</dbReference>
<evidence type="ECO:0000256" key="2">
    <source>
        <dbReference type="ARBA" id="ARBA00010790"/>
    </source>
</evidence>
<feature type="active site" description="Proton donor" evidence="5">
    <location>
        <position position="463"/>
    </location>
</feature>
<dbReference type="PANTHER" id="PTHR11552:SF147">
    <property type="entry name" value="CHOLINE DEHYDROGENASE, MITOCHONDRIAL"/>
    <property type="match status" value="1"/>
</dbReference>
<dbReference type="EMBL" id="FPAB01000002">
    <property type="protein sequence ID" value="SFS57992.1"/>
    <property type="molecule type" value="Genomic_DNA"/>
</dbReference>
<name>A0A1I6R010_9ACTN</name>
<keyword evidence="3 6" id="KW-0285">Flavoprotein</keyword>
<dbReference type="RefSeq" id="WP_093842487.1">
    <property type="nucleotide sequence ID" value="NZ_FPAB01000002.1"/>
</dbReference>
<evidence type="ECO:0000259" key="7">
    <source>
        <dbReference type="PROSITE" id="PS00623"/>
    </source>
</evidence>
<feature type="domain" description="Glucose-methanol-choline oxidoreductase N-terminal" evidence="8">
    <location>
        <begin position="254"/>
        <end position="268"/>
    </location>
</feature>
<dbReference type="PANTHER" id="PTHR11552">
    <property type="entry name" value="GLUCOSE-METHANOL-CHOLINE GMC OXIDOREDUCTASE"/>
    <property type="match status" value="1"/>
</dbReference>